<dbReference type="InterPro" id="IPR027417">
    <property type="entry name" value="P-loop_NTPase"/>
</dbReference>
<dbReference type="Pfam" id="PF12796">
    <property type="entry name" value="Ank_2"/>
    <property type="match status" value="1"/>
</dbReference>
<protein>
    <recommendedName>
        <fullName evidence="5">DNA 3'-5' helicase II</fullName>
    </recommendedName>
</protein>
<keyword evidence="1 7" id="KW-0547">Nucleotide-binding</keyword>
<keyword evidence="8" id="KW-0175">Coiled coil</keyword>
<dbReference type="InterPro" id="IPR002110">
    <property type="entry name" value="Ankyrin_rpt"/>
</dbReference>
<dbReference type="AlphaFoldDB" id="A0A011NHS4"/>
<organism evidence="10 11">
    <name type="scientific">Candidatus Accumulibacter adjunctus</name>
    <dbReference type="NCBI Taxonomy" id="1454001"/>
    <lineage>
        <taxon>Bacteria</taxon>
        <taxon>Pseudomonadati</taxon>
        <taxon>Pseudomonadota</taxon>
        <taxon>Betaproteobacteria</taxon>
        <taxon>Candidatus Accumulibacter</taxon>
    </lineage>
</organism>
<dbReference type="PANTHER" id="PTHR11070">
    <property type="entry name" value="UVRD / RECB / PCRA DNA HELICASE FAMILY MEMBER"/>
    <property type="match status" value="1"/>
</dbReference>
<dbReference type="GO" id="GO:0005524">
    <property type="term" value="F:ATP binding"/>
    <property type="evidence" value="ECO:0007669"/>
    <property type="project" value="UniProtKB-UniRule"/>
</dbReference>
<evidence type="ECO:0000256" key="4">
    <source>
        <dbReference type="ARBA" id="ARBA00022840"/>
    </source>
</evidence>
<dbReference type="Gene3D" id="1.25.40.20">
    <property type="entry name" value="Ankyrin repeat-containing domain"/>
    <property type="match status" value="1"/>
</dbReference>
<dbReference type="EMBL" id="JFAX01000042">
    <property type="protein sequence ID" value="EXI64082.1"/>
    <property type="molecule type" value="Genomic_DNA"/>
</dbReference>
<evidence type="ECO:0000256" key="6">
    <source>
        <dbReference type="PROSITE-ProRule" id="PRU00023"/>
    </source>
</evidence>
<keyword evidence="2 7" id="KW-0378">Hydrolase</keyword>
<dbReference type="PANTHER" id="PTHR11070:SF2">
    <property type="entry name" value="ATP-DEPENDENT DNA HELICASE SRS2"/>
    <property type="match status" value="1"/>
</dbReference>
<name>A0A011NHS4_9PROT</name>
<proteinExistence type="predicted"/>
<dbReference type="InterPro" id="IPR000212">
    <property type="entry name" value="DNA_helicase_UvrD/REP"/>
</dbReference>
<comment type="caution">
    <text evidence="10">The sequence shown here is derived from an EMBL/GenBank/DDBJ whole genome shotgun (WGS) entry which is preliminary data.</text>
</comment>
<evidence type="ECO:0000256" key="1">
    <source>
        <dbReference type="ARBA" id="ARBA00022741"/>
    </source>
</evidence>
<evidence type="ECO:0000313" key="10">
    <source>
        <dbReference type="EMBL" id="EXI64082.1"/>
    </source>
</evidence>
<dbReference type="STRING" id="1454001.AW08_03825"/>
<feature type="coiled-coil region" evidence="8">
    <location>
        <begin position="577"/>
        <end position="604"/>
    </location>
</feature>
<dbReference type="InterPro" id="IPR014016">
    <property type="entry name" value="UvrD-like_ATP-bd"/>
</dbReference>
<reference evidence="10" key="1">
    <citation type="submission" date="2014-02" db="EMBL/GenBank/DDBJ databases">
        <title>Expanding our view of genomic diversity in Candidatus Accumulibacter clades.</title>
        <authorList>
            <person name="Skennerton C.T."/>
            <person name="Barr J.J."/>
            <person name="Slater F.R."/>
            <person name="Bond P.L."/>
            <person name="Tyson G.W."/>
        </authorList>
    </citation>
    <scope>NUCLEOTIDE SEQUENCE [LARGE SCALE GENOMIC DNA]</scope>
</reference>
<dbReference type="Gene3D" id="3.40.50.300">
    <property type="entry name" value="P-loop containing nucleotide triphosphate hydrolases"/>
    <property type="match status" value="2"/>
</dbReference>
<evidence type="ECO:0000256" key="3">
    <source>
        <dbReference type="ARBA" id="ARBA00022806"/>
    </source>
</evidence>
<dbReference type="SUPFAM" id="SSF48403">
    <property type="entry name" value="Ankyrin repeat"/>
    <property type="match status" value="1"/>
</dbReference>
<dbReference type="PROSITE" id="PS51198">
    <property type="entry name" value="UVRD_HELICASE_ATP_BIND"/>
    <property type="match status" value="1"/>
</dbReference>
<sequence length="1007" mass="114929">MKILEYDGLDTTRVRASYRKVAEAIARGDFRAAQVKKLVNLSHGKFYRARLDDADRLLFSLVRHGDEVCALMLEVIANHDYDNSRFLRGAAIDESRVADIDAATAVGEAEPLRYLHPQRTAIHLLDKPISFDDTQEAIYRQPAPLIVVGSAGSGKTALTLEKLKHAEGEVLYVTHSRFLAQGARDLYYANGFEHAAQEAVFLSYREFVESIRVPAGREATWRDFAGWFARQRQAFRDFDGHQAFEEIRGVLAAGAGGILGREEYLALGVRQSIFAVEQRERLYELFDKYRAWLAEAKLYDLNLVAQEWQALAAPRYDFVVIDEVQDITTVQLALVLRTLRKPGHFLLCGDSNQIVHPNFFSWSQVKSLFWKDPKLAERQQLRVLSANFRNGLEATRVANQLLKIKHRRFGSIDRESNFLVEAVGGDAGQVALIPDKEATKRELDQKIRQSTQFAVLVMRDEDKLEARRHFATPLLFSIHEAKGLEYENIVLYRFISDHRAEFAEIVDGVAAADLEVETLDYRRAKDKSDKSLEVYKFFVNALYVALTRAIRNVYVLESDSAHPLVGLLGLSVGPLSVAAQKSTLEDWQKEARKLELQGKQEQAEAIRQTILKQTPVPWPVLGEEKLVELLQKVFREQAPGAKLKQQLYEYATCHDEPQLAAWLVAEARFEQAVNFPKQRATFGRKTYVPYFARHFKDILRQCEQYGVEHRLPMNQTPLMAAAAAGNLPLVEALLERGADRDAVDQYGYNALHWALREGFRDAAFAAGPLAALYERLAPASIDLRSGDRLVRLDRHLAEYSLFQTLWVLFKSRFTYPQRRRMGAFETKDILDAWQHLPANIVRPERRRRQYLSSVLARNEIDRDYAYNRALFRRLQQGWYQFDPGLSVRRRQAEDEIWLPVIAALNLPLISEVSHWDDGEWDSVQKAIDRLLELAGLPARTAPIAAERVLAAERAREEARLAEARALQARREAARAAAAQRPIPWGSPEAKRLEIERIRQQIEARKKG</sequence>
<keyword evidence="6" id="KW-0040">ANK repeat</keyword>
<dbReference type="GO" id="GO:0043138">
    <property type="term" value="F:3'-5' DNA helicase activity"/>
    <property type="evidence" value="ECO:0007669"/>
    <property type="project" value="TreeGrafter"/>
</dbReference>
<dbReference type="GO" id="GO:0016787">
    <property type="term" value="F:hydrolase activity"/>
    <property type="evidence" value="ECO:0007669"/>
    <property type="project" value="UniProtKB-UniRule"/>
</dbReference>
<dbReference type="PROSITE" id="PS50088">
    <property type="entry name" value="ANK_REPEAT"/>
    <property type="match status" value="1"/>
</dbReference>
<evidence type="ECO:0000256" key="2">
    <source>
        <dbReference type="ARBA" id="ARBA00022801"/>
    </source>
</evidence>
<keyword evidence="11" id="KW-1185">Reference proteome</keyword>
<feature type="binding site" evidence="7">
    <location>
        <begin position="149"/>
        <end position="156"/>
    </location>
    <ligand>
        <name>ATP</name>
        <dbReference type="ChEBI" id="CHEBI:30616"/>
    </ligand>
</feature>
<keyword evidence="4 7" id="KW-0067">ATP-binding</keyword>
<dbReference type="InterPro" id="IPR036770">
    <property type="entry name" value="Ankyrin_rpt-contain_sf"/>
</dbReference>
<dbReference type="Proteomes" id="UP000020218">
    <property type="component" value="Unassembled WGS sequence"/>
</dbReference>
<evidence type="ECO:0000256" key="5">
    <source>
        <dbReference type="ARBA" id="ARBA00034923"/>
    </source>
</evidence>
<dbReference type="PROSITE" id="PS50297">
    <property type="entry name" value="ANK_REP_REGION"/>
    <property type="match status" value="1"/>
</dbReference>
<feature type="repeat" description="ANK" evidence="6">
    <location>
        <begin position="713"/>
        <end position="745"/>
    </location>
</feature>
<keyword evidence="3 7" id="KW-0347">Helicase</keyword>
<dbReference type="GO" id="GO:0003677">
    <property type="term" value="F:DNA binding"/>
    <property type="evidence" value="ECO:0007669"/>
    <property type="project" value="InterPro"/>
</dbReference>
<evidence type="ECO:0000256" key="8">
    <source>
        <dbReference type="SAM" id="Coils"/>
    </source>
</evidence>
<evidence type="ECO:0000259" key="9">
    <source>
        <dbReference type="PROSITE" id="PS51198"/>
    </source>
</evidence>
<dbReference type="SUPFAM" id="SSF52540">
    <property type="entry name" value="P-loop containing nucleoside triphosphate hydrolases"/>
    <property type="match status" value="1"/>
</dbReference>
<accession>A0A011NHS4</accession>
<evidence type="ECO:0000256" key="7">
    <source>
        <dbReference type="PROSITE-ProRule" id="PRU00560"/>
    </source>
</evidence>
<feature type="domain" description="UvrD-like helicase ATP-binding" evidence="9">
    <location>
        <begin position="128"/>
        <end position="391"/>
    </location>
</feature>
<dbReference type="SMART" id="SM00248">
    <property type="entry name" value="ANK"/>
    <property type="match status" value="2"/>
</dbReference>
<dbReference type="PATRIC" id="fig|1454001.3.peg.3849"/>
<dbReference type="GO" id="GO:0000725">
    <property type="term" value="P:recombinational repair"/>
    <property type="evidence" value="ECO:0007669"/>
    <property type="project" value="TreeGrafter"/>
</dbReference>
<gene>
    <name evidence="10" type="ORF">AW08_03825</name>
</gene>
<evidence type="ECO:0000313" key="11">
    <source>
        <dbReference type="Proteomes" id="UP000020218"/>
    </source>
</evidence>